<evidence type="ECO:0000256" key="2">
    <source>
        <dbReference type="ARBA" id="ARBA00010323"/>
    </source>
</evidence>
<protein>
    <submittedName>
        <fullName evidence="11">MBOAT family protein</fullName>
    </submittedName>
</protein>
<keyword evidence="7 9" id="KW-0472">Membrane</keyword>
<keyword evidence="8 9" id="KW-0012">Acyltransferase</keyword>
<comment type="similarity">
    <text evidence="2 9">Belongs to the membrane-bound acyltransferase family.</text>
</comment>
<dbReference type="PIRSF" id="PIRSF500217">
    <property type="entry name" value="AlgI"/>
    <property type="match status" value="1"/>
</dbReference>
<organism evidence="11 12">
    <name type="scientific">Intestinimonas massiliensis</name>
    <name type="common">ex Afouda et al. 2020</name>
    <dbReference type="NCBI Taxonomy" id="1673721"/>
    <lineage>
        <taxon>Bacteria</taxon>
        <taxon>Bacillati</taxon>
        <taxon>Bacillota</taxon>
        <taxon>Clostridia</taxon>
        <taxon>Eubacteriales</taxon>
        <taxon>Intestinimonas</taxon>
    </lineage>
</organism>
<keyword evidence="4 9" id="KW-0808">Transferase</keyword>
<sequence>MVFSSISFLFVFLPLLLAVYFLLPARLREGRNLVLLLFSLFFYGYGGPRFLLLMLLSIAVNYAGGLLAAPDRRRRRLWTGLVTAVNLGLLGWFKYAGFLGANLNRIWTGLPVPEVALPIGISFFTFQGLSYVLDVYRGEAAPERNPLRVALYISLFPQLVAGPIVRYTTVADEIRNRRETLDAFTDGAVRFLFGLGKKMLLANQLGLLADQVYATRPEFLTTALAWLGAAAYTGQVYFDFSGYSDMAIGLGRMFGFHFLENFNYPYLSQSVTEFWRRWHISLSTWFRDYLYIPLGGNRCAHWKHIRNILVVWALTGLWHGAAWNFLCWGLYFGLLLLGEKYGWGRILERAPAALRHLYAMVLIVVSWVLFRAETLDYAVRFLQAMAGFAQGGLTDGRTTYYLLEFRWELLLAIPAAMPVKSWLQNWLESKSSAAAQALLAWGPKLIALGTFGLSFLRLVSSSFNPFIYFRF</sequence>
<dbReference type="PIRSF" id="PIRSF016636">
    <property type="entry name" value="AlgI_DltB"/>
    <property type="match status" value="1"/>
</dbReference>
<reference evidence="11 12" key="1">
    <citation type="submission" date="2022-01" db="EMBL/GenBank/DDBJ databases">
        <title>Collection of gut derived symbiotic bacterial strains cultured from healthy donors.</title>
        <authorList>
            <person name="Lin H."/>
            <person name="Kohout C."/>
            <person name="Waligurski E."/>
            <person name="Pamer E.G."/>
        </authorList>
    </citation>
    <scope>NUCLEOTIDE SEQUENCE [LARGE SCALE GENOMIC DNA]</scope>
    <source>
        <strain evidence="11 12">DFI.3.7</strain>
    </source>
</reference>
<keyword evidence="3 9" id="KW-1003">Cell membrane</keyword>
<evidence type="ECO:0000256" key="6">
    <source>
        <dbReference type="ARBA" id="ARBA00022989"/>
    </source>
</evidence>
<dbReference type="PANTHER" id="PTHR13285:SF23">
    <property type="entry name" value="TEICHOIC ACID D-ALANYLTRANSFERASE"/>
    <property type="match status" value="1"/>
</dbReference>
<feature type="transmembrane region" description="Helical" evidence="10">
    <location>
        <begin position="308"/>
        <end position="332"/>
    </location>
</feature>
<dbReference type="InterPro" id="IPR024194">
    <property type="entry name" value="Ac/AlaTfrase_AlgI/DltB"/>
</dbReference>
<gene>
    <name evidence="11" type="ORF">L0P79_03410</name>
</gene>
<evidence type="ECO:0000256" key="3">
    <source>
        <dbReference type="ARBA" id="ARBA00022475"/>
    </source>
</evidence>
<proteinExistence type="inferred from homology"/>
<keyword evidence="5 10" id="KW-0812">Transmembrane</keyword>
<feature type="transmembrane region" description="Helical" evidence="10">
    <location>
        <begin position="77"/>
        <end position="95"/>
    </location>
</feature>
<feature type="transmembrane region" description="Helical" evidence="10">
    <location>
        <begin position="30"/>
        <end position="46"/>
    </location>
</feature>
<dbReference type="EMBL" id="JAKNJB010000004">
    <property type="protein sequence ID" value="MCG4526121.1"/>
    <property type="molecule type" value="Genomic_DNA"/>
</dbReference>
<keyword evidence="12" id="KW-1185">Reference proteome</keyword>
<evidence type="ECO:0000313" key="12">
    <source>
        <dbReference type="Proteomes" id="UP001200313"/>
    </source>
</evidence>
<feature type="transmembrane region" description="Helical" evidence="10">
    <location>
        <begin position="6"/>
        <end position="23"/>
    </location>
</feature>
<evidence type="ECO:0000256" key="9">
    <source>
        <dbReference type="PIRNR" id="PIRNR016636"/>
    </source>
</evidence>
<dbReference type="Pfam" id="PF03062">
    <property type="entry name" value="MBOAT"/>
    <property type="match status" value="1"/>
</dbReference>
<feature type="transmembrane region" description="Helical" evidence="10">
    <location>
        <begin position="352"/>
        <end position="370"/>
    </location>
</feature>
<dbReference type="InterPro" id="IPR004299">
    <property type="entry name" value="MBOAT_fam"/>
</dbReference>
<evidence type="ECO:0000256" key="8">
    <source>
        <dbReference type="ARBA" id="ARBA00023315"/>
    </source>
</evidence>
<evidence type="ECO:0000256" key="7">
    <source>
        <dbReference type="ARBA" id="ARBA00023136"/>
    </source>
</evidence>
<dbReference type="PANTHER" id="PTHR13285">
    <property type="entry name" value="ACYLTRANSFERASE"/>
    <property type="match status" value="1"/>
</dbReference>
<comment type="subcellular location">
    <subcellularLocation>
        <location evidence="1">Cell membrane</location>
        <topology evidence="1">Multi-pass membrane protein</topology>
    </subcellularLocation>
</comment>
<feature type="transmembrane region" description="Helical" evidence="10">
    <location>
        <begin position="115"/>
        <end position="136"/>
    </location>
</feature>
<comment type="caution">
    <text evidence="11">The sequence shown here is derived from an EMBL/GenBank/DDBJ whole genome shotgun (WGS) entry which is preliminary data.</text>
</comment>
<dbReference type="InterPro" id="IPR051085">
    <property type="entry name" value="MB_O-acyltransferase"/>
</dbReference>
<dbReference type="InterPro" id="IPR028362">
    <property type="entry name" value="AlgI"/>
</dbReference>
<dbReference type="Proteomes" id="UP001200313">
    <property type="component" value="Unassembled WGS sequence"/>
</dbReference>
<evidence type="ECO:0000256" key="4">
    <source>
        <dbReference type="ARBA" id="ARBA00022679"/>
    </source>
</evidence>
<accession>A0ABS9M5S9</accession>
<evidence type="ECO:0000256" key="5">
    <source>
        <dbReference type="ARBA" id="ARBA00022692"/>
    </source>
</evidence>
<name>A0ABS9M5S9_9FIRM</name>
<dbReference type="RefSeq" id="WP_238073197.1">
    <property type="nucleotide sequence ID" value="NZ_JAKNJB010000004.1"/>
</dbReference>
<keyword evidence="6 10" id="KW-1133">Transmembrane helix</keyword>
<evidence type="ECO:0000256" key="10">
    <source>
        <dbReference type="SAM" id="Phobius"/>
    </source>
</evidence>
<evidence type="ECO:0000313" key="11">
    <source>
        <dbReference type="EMBL" id="MCG4526121.1"/>
    </source>
</evidence>
<evidence type="ECO:0000256" key="1">
    <source>
        <dbReference type="ARBA" id="ARBA00004651"/>
    </source>
</evidence>